<evidence type="ECO:0000259" key="2">
    <source>
        <dbReference type="Pfam" id="PF23343"/>
    </source>
</evidence>
<protein>
    <recommendedName>
        <fullName evidence="2">Replication-associated protein ORF2/G2P domain-containing protein</fullName>
    </recommendedName>
</protein>
<feature type="compositionally biased region" description="Low complexity" evidence="1">
    <location>
        <begin position="1"/>
        <end position="12"/>
    </location>
</feature>
<dbReference type="Proteomes" id="UP001163096">
    <property type="component" value="Chromosome"/>
</dbReference>
<feature type="domain" description="Replication-associated protein ORF2/G2P" evidence="2">
    <location>
        <begin position="150"/>
        <end position="271"/>
    </location>
</feature>
<dbReference type="RefSeq" id="WP_268186458.1">
    <property type="nucleotide sequence ID" value="NZ_CP113361.1"/>
</dbReference>
<dbReference type="EMBL" id="CP113361">
    <property type="protein sequence ID" value="WAI01236.1"/>
    <property type="molecule type" value="Genomic_DNA"/>
</dbReference>
<evidence type="ECO:0000313" key="4">
    <source>
        <dbReference type="Proteomes" id="UP001163096"/>
    </source>
</evidence>
<name>A0A9X9S479_METOG</name>
<dbReference type="Pfam" id="PF23343">
    <property type="entry name" value="REP_ORF2-G2P"/>
    <property type="match status" value="1"/>
</dbReference>
<dbReference type="InterPro" id="IPR056906">
    <property type="entry name" value="ORF2/G2P_dom"/>
</dbReference>
<keyword evidence="4" id="KW-1185">Reference proteome</keyword>
<organism evidence="3 4">
    <name type="scientific">Methanogenium organophilum</name>
    <dbReference type="NCBI Taxonomy" id="2199"/>
    <lineage>
        <taxon>Archaea</taxon>
        <taxon>Methanobacteriati</taxon>
        <taxon>Methanobacteriota</taxon>
        <taxon>Stenosarchaea group</taxon>
        <taxon>Methanomicrobia</taxon>
        <taxon>Methanomicrobiales</taxon>
        <taxon>Methanomicrobiaceae</taxon>
        <taxon>Methanogenium</taxon>
    </lineage>
</organism>
<feature type="compositionally biased region" description="Basic and acidic residues" evidence="1">
    <location>
        <begin position="13"/>
        <end position="30"/>
    </location>
</feature>
<feature type="region of interest" description="Disordered" evidence="1">
    <location>
        <begin position="1"/>
        <end position="30"/>
    </location>
</feature>
<dbReference type="AlphaFoldDB" id="A0A9X9S479"/>
<reference evidence="3" key="1">
    <citation type="submission" date="2022-11" db="EMBL/GenBank/DDBJ databases">
        <title>Complete genome sequence of Methanogenium organophilum DSM 3596.</title>
        <authorList>
            <person name="Chen S.-C."/>
            <person name="Lai S.-J."/>
            <person name="You Y.-T."/>
        </authorList>
    </citation>
    <scope>NUCLEOTIDE SEQUENCE</scope>
    <source>
        <strain evidence="3">DSM 3596</strain>
    </source>
</reference>
<dbReference type="GeneID" id="76835959"/>
<evidence type="ECO:0000256" key="1">
    <source>
        <dbReference type="SAM" id="MobiDB-lite"/>
    </source>
</evidence>
<accession>A0A9X9S479</accession>
<proteinExistence type="predicted"/>
<gene>
    <name evidence="3" type="ORF">OU421_12615</name>
</gene>
<dbReference type="KEGG" id="mou:OU421_12615"/>
<sequence length="358" mass="42131">MKGATAPAPGTADADKEYAQARPGEASRRPCEAGWVPSLHLASGRCPLGSYRLTHTEDEKGPSLLSLHRQVQRDRTLRKYAQITWQYVTYLKQIEKACFIISGYDLQENRSATAVGQYIHRWTEVYRKRQLARLYKLDDWWKENKGPVTMLTLTTYQDGEYSRSMKGEAVSIEESFEILRDGWDKLSKILRKYLPEVPYIWVVEPHKTGYPHRHVILFTEVPPDLQDKIKRLWAEKYCAGSLDHGVDFTTRTPDEDIECLRNYLMKYIAKGFISTGSKFTETPWTKEELVYNAIIWKKKCRTFQPSRALQTVMKKEKKENDAVWWFQGESEFEEPGTDERVRYLMWERFYIPDWLPFR</sequence>
<evidence type="ECO:0000313" key="3">
    <source>
        <dbReference type="EMBL" id="WAI01236.1"/>
    </source>
</evidence>